<evidence type="ECO:0000259" key="1">
    <source>
        <dbReference type="Pfam" id="PF05685"/>
    </source>
</evidence>
<keyword evidence="2" id="KW-0255">Endonuclease</keyword>
<proteinExistence type="predicted"/>
<comment type="caution">
    <text evidence="2">The sequence shown here is derived from an EMBL/GenBank/DDBJ whole genome shotgun (WGS) entry which is preliminary data.</text>
</comment>
<gene>
    <name evidence="2" type="ORF">GCM10009654_59020</name>
</gene>
<dbReference type="SUPFAM" id="SSF52980">
    <property type="entry name" value="Restriction endonuclease-like"/>
    <property type="match status" value="1"/>
</dbReference>
<dbReference type="CDD" id="cd06260">
    <property type="entry name" value="DUF820-like"/>
    <property type="match status" value="1"/>
</dbReference>
<protein>
    <submittedName>
        <fullName evidence="2">Uma2 family endonuclease</fullName>
    </submittedName>
</protein>
<dbReference type="RefSeq" id="WP_344283231.1">
    <property type="nucleotide sequence ID" value="NZ_BAAAKV010000072.1"/>
</dbReference>
<feature type="domain" description="Putative restriction endonuclease" evidence="1">
    <location>
        <begin position="29"/>
        <end position="193"/>
    </location>
</feature>
<keyword evidence="2" id="KW-0540">Nuclease</keyword>
<evidence type="ECO:0000313" key="3">
    <source>
        <dbReference type="Proteomes" id="UP001501371"/>
    </source>
</evidence>
<name>A0ABP4FSH8_9ACTN</name>
<dbReference type="GO" id="GO:0004519">
    <property type="term" value="F:endonuclease activity"/>
    <property type="evidence" value="ECO:0007669"/>
    <property type="project" value="UniProtKB-KW"/>
</dbReference>
<dbReference type="InterPro" id="IPR011335">
    <property type="entry name" value="Restrct_endonuc-II-like"/>
</dbReference>
<dbReference type="PANTHER" id="PTHR35400">
    <property type="entry name" value="SLR1083 PROTEIN"/>
    <property type="match status" value="1"/>
</dbReference>
<dbReference type="Proteomes" id="UP001501371">
    <property type="component" value="Unassembled WGS sequence"/>
</dbReference>
<accession>A0ABP4FSH8</accession>
<dbReference type="PANTHER" id="PTHR35400:SF3">
    <property type="entry name" value="SLL1072 PROTEIN"/>
    <property type="match status" value="1"/>
</dbReference>
<keyword evidence="2" id="KW-0378">Hydrolase</keyword>
<keyword evidence="3" id="KW-1185">Reference proteome</keyword>
<reference evidence="3" key="1">
    <citation type="journal article" date="2019" name="Int. J. Syst. Evol. Microbiol.">
        <title>The Global Catalogue of Microorganisms (GCM) 10K type strain sequencing project: providing services to taxonomists for standard genome sequencing and annotation.</title>
        <authorList>
            <consortium name="The Broad Institute Genomics Platform"/>
            <consortium name="The Broad Institute Genome Sequencing Center for Infectious Disease"/>
            <person name="Wu L."/>
            <person name="Ma J."/>
        </authorList>
    </citation>
    <scope>NUCLEOTIDE SEQUENCE [LARGE SCALE GENOMIC DNA]</scope>
    <source>
        <strain evidence="3">JCM 12696</strain>
    </source>
</reference>
<dbReference type="InterPro" id="IPR008538">
    <property type="entry name" value="Uma2"/>
</dbReference>
<dbReference type="Gene3D" id="3.90.1570.10">
    <property type="entry name" value="tt1808, chain A"/>
    <property type="match status" value="1"/>
</dbReference>
<dbReference type="Pfam" id="PF05685">
    <property type="entry name" value="Uma2"/>
    <property type="match status" value="1"/>
</dbReference>
<sequence length="200" mass="22578">MTAAMVENHQSLEHRSWDYLLETWRGLDVPEGWRAEIDEGQIVLVPPPHARHNDIAEAVQRRLYRGLPDELGIYQTLGVHIAPLDRLYVPDLVVVPVRLTREADPDSNDPVDASEALLVAEITSKSNARDDRTKKYRAYARAFVPVYLLIDRFDTRGPTVTVFTEPGDGTYKHSESVPFGKPFTLPEPFGTTIPTENFPT</sequence>
<dbReference type="EMBL" id="BAAAKV010000072">
    <property type="protein sequence ID" value="GAA1194073.1"/>
    <property type="molecule type" value="Genomic_DNA"/>
</dbReference>
<organism evidence="2 3">
    <name type="scientific">Streptomyces hebeiensis</name>
    <dbReference type="NCBI Taxonomy" id="229486"/>
    <lineage>
        <taxon>Bacteria</taxon>
        <taxon>Bacillati</taxon>
        <taxon>Actinomycetota</taxon>
        <taxon>Actinomycetes</taxon>
        <taxon>Kitasatosporales</taxon>
        <taxon>Streptomycetaceae</taxon>
        <taxon>Streptomyces</taxon>
    </lineage>
</organism>
<dbReference type="InterPro" id="IPR012296">
    <property type="entry name" value="Nuclease_put_TT1808"/>
</dbReference>
<evidence type="ECO:0000313" key="2">
    <source>
        <dbReference type="EMBL" id="GAA1194073.1"/>
    </source>
</evidence>